<keyword evidence="3" id="KW-0055">Arginine biosynthesis</keyword>
<protein>
    <recommendedName>
        <fullName evidence="2 6">Argininosuccinate lyase</fullName>
        <ecNumber evidence="2 6">4.3.2.1</ecNumber>
    </recommendedName>
</protein>
<dbReference type="Pfam" id="PF14698">
    <property type="entry name" value="ASL_C2"/>
    <property type="match status" value="1"/>
</dbReference>
<dbReference type="UniPathway" id="UPA00068">
    <property type="reaction ID" value="UER00114"/>
</dbReference>
<dbReference type="CDD" id="cd01359">
    <property type="entry name" value="Argininosuccinate_lyase"/>
    <property type="match status" value="1"/>
</dbReference>
<dbReference type="EMBL" id="BMQC01000003">
    <property type="protein sequence ID" value="GGK22724.1"/>
    <property type="molecule type" value="Genomic_DNA"/>
</dbReference>
<dbReference type="GO" id="GO:0042450">
    <property type="term" value="P:L-arginine biosynthetic process via ornithine"/>
    <property type="evidence" value="ECO:0007669"/>
    <property type="project" value="UniProtKB-UniRule"/>
</dbReference>
<proteinExistence type="predicted"/>
<dbReference type="InterPro" id="IPR022761">
    <property type="entry name" value="Fumarate_lyase_N"/>
</dbReference>
<dbReference type="SUPFAM" id="SSF48557">
    <property type="entry name" value="L-aspartase-like"/>
    <property type="match status" value="1"/>
</dbReference>
<evidence type="ECO:0000259" key="8">
    <source>
        <dbReference type="Pfam" id="PF14698"/>
    </source>
</evidence>
<dbReference type="InterPro" id="IPR008948">
    <property type="entry name" value="L-Aspartase-like"/>
</dbReference>
<evidence type="ECO:0000256" key="6">
    <source>
        <dbReference type="NCBIfam" id="TIGR00838"/>
    </source>
</evidence>
<evidence type="ECO:0000256" key="2">
    <source>
        <dbReference type="ARBA" id="ARBA00012338"/>
    </source>
</evidence>
<organism evidence="9 10">
    <name type="scientific">Pilimelia terevasa</name>
    <dbReference type="NCBI Taxonomy" id="53372"/>
    <lineage>
        <taxon>Bacteria</taxon>
        <taxon>Bacillati</taxon>
        <taxon>Actinomycetota</taxon>
        <taxon>Actinomycetes</taxon>
        <taxon>Micromonosporales</taxon>
        <taxon>Micromonosporaceae</taxon>
        <taxon>Pilimelia</taxon>
    </lineage>
</organism>
<dbReference type="InterPro" id="IPR020557">
    <property type="entry name" value="Fumarate_lyase_CS"/>
</dbReference>
<dbReference type="PRINTS" id="PR00145">
    <property type="entry name" value="ARGSUCLYASE"/>
</dbReference>
<dbReference type="AlphaFoldDB" id="A0A8J3BHM3"/>
<dbReference type="GO" id="GO:0004056">
    <property type="term" value="F:argininosuccinate lyase activity"/>
    <property type="evidence" value="ECO:0007669"/>
    <property type="project" value="UniProtKB-UniRule"/>
</dbReference>
<evidence type="ECO:0000313" key="10">
    <source>
        <dbReference type="Proteomes" id="UP000662200"/>
    </source>
</evidence>
<dbReference type="EC" id="4.3.2.1" evidence="2 6"/>
<dbReference type="NCBIfam" id="TIGR00838">
    <property type="entry name" value="argH"/>
    <property type="match status" value="1"/>
</dbReference>
<evidence type="ECO:0000256" key="4">
    <source>
        <dbReference type="ARBA" id="ARBA00022605"/>
    </source>
</evidence>
<dbReference type="PROSITE" id="PS00163">
    <property type="entry name" value="FUMARATE_LYASES"/>
    <property type="match status" value="1"/>
</dbReference>
<evidence type="ECO:0000313" key="9">
    <source>
        <dbReference type="EMBL" id="GGK22724.1"/>
    </source>
</evidence>
<dbReference type="PRINTS" id="PR00149">
    <property type="entry name" value="FUMRATELYASE"/>
</dbReference>
<comment type="pathway">
    <text evidence="1">Amino-acid biosynthesis; L-arginine biosynthesis; L-arginine from L-ornithine and carbamoyl phosphate: step 3/3.</text>
</comment>
<dbReference type="PANTHER" id="PTHR43814">
    <property type="entry name" value="ARGININOSUCCINATE LYASE"/>
    <property type="match status" value="1"/>
</dbReference>
<evidence type="ECO:0000259" key="7">
    <source>
        <dbReference type="Pfam" id="PF00206"/>
    </source>
</evidence>
<keyword evidence="5 9" id="KW-0456">Lyase</keyword>
<evidence type="ECO:0000256" key="1">
    <source>
        <dbReference type="ARBA" id="ARBA00004941"/>
    </source>
</evidence>
<dbReference type="InterPro" id="IPR009049">
    <property type="entry name" value="Argininosuccinate_lyase"/>
</dbReference>
<name>A0A8J3BHM3_9ACTN</name>
<dbReference type="Pfam" id="PF00206">
    <property type="entry name" value="Lyase_1"/>
    <property type="match status" value="1"/>
</dbReference>
<dbReference type="RefSeq" id="WP_189113359.1">
    <property type="nucleotide sequence ID" value="NZ_BMQC01000003.1"/>
</dbReference>
<dbReference type="GO" id="GO:0005829">
    <property type="term" value="C:cytosol"/>
    <property type="evidence" value="ECO:0007669"/>
    <property type="project" value="TreeGrafter"/>
</dbReference>
<dbReference type="Proteomes" id="UP000662200">
    <property type="component" value="Unassembled WGS sequence"/>
</dbReference>
<accession>A0A8J3BHM3</accession>
<dbReference type="InterPro" id="IPR024083">
    <property type="entry name" value="Fumarase/histidase_N"/>
</dbReference>
<feature type="domain" description="Argininosuccinate lyase C-terminal" evidence="8">
    <location>
        <begin position="366"/>
        <end position="401"/>
    </location>
</feature>
<dbReference type="InterPro" id="IPR029419">
    <property type="entry name" value="Arg_succ_lyase_C"/>
</dbReference>
<feature type="domain" description="Fumarate lyase N-terminal" evidence="7">
    <location>
        <begin position="94"/>
        <end position="302"/>
    </location>
</feature>
<dbReference type="PANTHER" id="PTHR43814:SF1">
    <property type="entry name" value="ARGININOSUCCINATE LYASE"/>
    <property type="match status" value="1"/>
</dbReference>
<comment type="caution">
    <text evidence="9">The sequence shown here is derived from an EMBL/GenBank/DDBJ whole genome shotgun (WGS) entry which is preliminary data.</text>
</comment>
<reference evidence="9" key="2">
    <citation type="submission" date="2020-09" db="EMBL/GenBank/DDBJ databases">
        <authorList>
            <person name="Sun Q."/>
            <person name="Ohkuma M."/>
        </authorList>
    </citation>
    <scope>NUCLEOTIDE SEQUENCE</scope>
    <source>
        <strain evidence="9">JCM 3091</strain>
    </source>
</reference>
<dbReference type="Gene3D" id="1.10.40.30">
    <property type="entry name" value="Fumarase/aspartase (C-terminal domain)"/>
    <property type="match status" value="1"/>
</dbReference>
<dbReference type="Gene3D" id="1.20.200.10">
    <property type="entry name" value="Fumarase/aspartase (Central domain)"/>
    <property type="match status" value="1"/>
</dbReference>
<keyword evidence="10" id="KW-1185">Reference proteome</keyword>
<dbReference type="Gene3D" id="1.10.275.10">
    <property type="entry name" value="Fumarase/aspartase (N-terminal domain)"/>
    <property type="match status" value="1"/>
</dbReference>
<evidence type="ECO:0000256" key="3">
    <source>
        <dbReference type="ARBA" id="ARBA00022571"/>
    </source>
</evidence>
<sequence>MSGGGRLTSHLDARIHRVIYGVLSPAEIADELRATATVDRAHLIMLAESGIVDHEPATGLLRCIAELTAVDFAPLVDRPLPRGLYLMYEAYLAERLGPDVGGVLHTGRSRNDLKATITAMRLRDQVLDLVGQAGRLQAALLSRARVYRDVLMPVHTHFQAAMPITYGYYLIGIATAVSRDIRALRHAAEGLDTCPLGAGAVAGTDLPIDTNRTAALLGFATGPRHALDAVAARDAVLRVLAAAAGLAVTLSRLAADLQSWSTVEYGFLHFPDRLVGGSSAMPQKRNVFPLEHLRAKAGRAIGAWTAAAGTMKATPFTNSIEVGTEAVADAWPGIEAVLDALLLAQSMVLGARPDPERMRDRAENGFTTATWLANRLVRGGVPFRQAHSLVGDAVRRAIEAGSYDVRPFGPSGWLDRVDVAGAGLAEVVQQQRYGGGPGDFDGAAAGPVAEWRGHTDWHTRYRHRLERAARELAAAAAAFTDPAPRGADTHA</sequence>
<keyword evidence="4" id="KW-0028">Amino-acid biosynthesis</keyword>
<gene>
    <name evidence="9" type="primary">argH</name>
    <name evidence="9" type="ORF">GCM10010124_14070</name>
</gene>
<dbReference type="InterPro" id="IPR000362">
    <property type="entry name" value="Fumarate_lyase_fam"/>
</dbReference>
<reference evidence="9" key="1">
    <citation type="journal article" date="2014" name="Int. J. Syst. Evol. Microbiol.">
        <title>Complete genome sequence of Corynebacterium casei LMG S-19264T (=DSM 44701T), isolated from a smear-ripened cheese.</title>
        <authorList>
            <consortium name="US DOE Joint Genome Institute (JGI-PGF)"/>
            <person name="Walter F."/>
            <person name="Albersmeier A."/>
            <person name="Kalinowski J."/>
            <person name="Ruckert C."/>
        </authorList>
    </citation>
    <scope>NUCLEOTIDE SEQUENCE</scope>
    <source>
        <strain evidence="9">JCM 3091</strain>
    </source>
</reference>
<evidence type="ECO:0000256" key="5">
    <source>
        <dbReference type="ARBA" id="ARBA00023239"/>
    </source>
</evidence>